<name>A0ABV5NEX8_9ACTN</name>
<organism evidence="2 3">
    <name type="scientific">Nonomuraea salmonea</name>
    <dbReference type="NCBI Taxonomy" id="46181"/>
    <lineage>
        <taxon>Bacteria</taxon>
        <taxon>Bacillati</taxon>
        <taxon>Actinomycetota</taxon>
        <taxon>Actinomycetes</taxon>
        <taxon>Streptosporangiales</taxon>
        <taxon>Streptosporangiaceae</taxon>
        <taxon>Nonomuraea</taxon>
    </lineage>
</organism>
<gene>
    <name evidence="2" type="ORF">ACFFR3_04945</name>
</gene>
<dbReference type="RefSeq" id="WP_345396171.1">
    <property type="nucleotide sequence ID" value="NZ_BAAAXS010000001.1"/>
</dbReference>
<keyword evidence="1" id="KW-0732">Signal</keyword>
<feature type="chain" id="PRO_5046083617" description="Lipoprotein" evidence="1">
    <location>
        <begin position="18"/>
        <end position="255"/>
    </location>
</feature>
<sequence length="255" mass="27080">MRKIAVAAVAAMSVSMAATPALTTPALAALADPVKALQKTLKPGRGVTFRDATSLVNDSGTTTFLRRTGKWRFGKKGIAASDITAQVKKYSGGVFDRLYAVDGGRTIWIGGKSWTTHKVDVFSPGDGTFAKEPLGSTGSYTGTYGQLVNPAEPATLKVLLKGKKKGRTYSGKIGYATLRKVSPWFRASLPFGGGAGDAVLTYALTLGPDNLPRKLVTARQAVDNVPTDGRFQMVTTYTGWGSKVRVAPPPKNRIR</sequence>
<feature type="signal peptide" evidence="1">
    <location>
        <begin position="1"/>
        <end position="17"/>
    </location>
</feature>
<proteinExistence type="predicted"/>
<evidence type="ECO:0000313" key="2">
    <source>
        <dbReference type="EMBL" id="MFB9468840.1"/>
    </source>
</evidence>
<comment type="caution">
    <text evidence="2">The sequence shown here is derived from an EMBL/GenBank/DDBJ whole genome shotgun (WGS) entry which is preliminary data.</text>
</comment>
<accession>A0ABV5NEX8</accession>
<evidence type="ECO:0000256" key="1">
    <source>
        <dbReference type="SAM" id="SignalP"/>
    </source>
</evidence>
<keyword evidence="3" id="KW-1185">Reference proteome</keyword>
<evidence type="ECO:0000313" key="3">
    <source>
        <dbReference type="Proteomes" id="UP001589568"/>
    </source>
</evidence>
<dbReference type="Proteomes" id="UP001589568">
    <property type="component" value="Unassembled WGS sequence"/>
</dbReference>
<reference evidence="2 3" key="1">
    <citation type="submission" date="2024-09" db="EMBL/GenBank/DDBJ databases">
        <authorList>
            <person name="Sun Q."/>
            <person name="Mori K."/>
        </authorList>
    </citation>
    <scope>NUCLEOTIDE SEQUENCE [LARGE SCALE GENOMIC DNA]</scope>
    <source>
        <strain evidence="2 3">JCM 3324</strain>
    </source>
</reference>
<protein>
    <recommendedName>
        <fullName evidence="4">Lipoprotein</fullName>
    </recommendedName>
</protein>
<evidence type="ECO:0008006" key="4">
    <source>
        <dbReference type="Google" id="ProtNLM"/>
    </source>
</evidence>
<dbReference type="EMBL" id="JBHMCF010000003">
    <property type="protein sequence ID" value="MFB9468840.1"/>
    <property type="molecule type" value="Genomic_DNA"/>
</dbReference>